<name>A0A239PPB7_9PROT</name>
<gene>
    <name evidence="9" type="ORF">SAMN06297382_1177</name>
</gene>
<proteinExistence type="inferred from homology"/>
<feature type="domain" description="RecJ OB" evidence="8">
    <location>
        <begin position="490"/>
        <end position="597"/>
    </location>
</feature>
<evidence type="ECO:0000256" key="1">
    <source>
        <dbReference type="ARBA" id="ARBA00005915"/>
    </source>
</evidence>
<reference evidence="9 10" key="1">
    <citation type="submission" date="2017-07" db="EMBL/GenBank/DDBJ databases">
        <authorList>
            <person name="Sun Z.S."/>
            <person name="Albrecht U."/>
            <person name="Echele G."/>
            <person name="Lee C.C."/>
        </authorList>
    </citation>
    <scope>NUCLEOTIDE SEQUENCE [LARGE SCALE GENOMIC DNA]</scope>
    <source>
        <strain evidence="9 10">CGMCC 1.12710</strain>
    </source>
</reference>
<dbReference type="PANTHER" id="PTHR30255:SF2">
    <property type="entry name" value="SINGLE-STRANDED-DNA-SPECIFIC EXONUCLEASE RECJ"/>
    <property type="match status" value="1"/>
</dbReference>
<evidence type="ECO:0000259" key="8">
    <source>
        <dbReference type="Pfam" id="PF17768"/>
    </source>
</evidence>
<evidence type="ECO:0000256" key="5">
    <source>
        <dbReference type="ARBA" id="ARBA00022839"/>
    </source>
</evidence>
<dbReference type="GO" id="GO:0006281">
    <property type="term" value="P:DNA repair"/>
    <property type="evidence" value="ECO:0007669"/>
    <property type="project" value="InterPro"/>
</dbReference>
<evidence type="ECO:0000256" key="3">
    <source>
        <dbReference type="ARBA" id="ARBA00022722"/>
    </source>
</evidence>
<dbReference type="InterPro" id="IPR041122">
    <property type="entry name" value="RecJ_OB"/>
</dbReference>
<dbReference type="Pfam" id="PF17768">
    <property type="entry name" value="RecJ_OB"/>
    <property type="match status" value="1"/>
</dbReference>
<dbReference type="Proteomes" id="UP000198346">
    <property type="component" value="Unassembled WGS sequence"/>
</dbReference>
<dbReference type="GO" id="GO:0003676">
    <property type="term" value="F:nucleic acid binding"/>
    <property type="evidence" value="ECO:0007669"/>
    <property type="project" value="InterPro"/>
</dbReference>
<dbReference type="EMBL" id="FZQA01000002">
    <property type="protein sequence ID" value="SNT72144.1"/>
    <property type="molecule type" value="Genomic_DNA"/>
</dbReference>
<dbReference type="InterPro" id="IPR001667">
    <property type="entry name" value="DDH_dom"/>
</dbReference>
<evidence type="ECO:0000259" key="6">
    <source>
        <dbReference type="Pfam" id="PF01368"/>
    </source>
</evidence>
<feature type="domain" description="DDH" evidence="6">
    <location>
        <begin position="106"/>
        <end position="239"/>
    </location>
</feature>
<keyword evidence="10" id="KW-1185">Reference proteome</keyword>
<feature type="domain" description="DHHA1" evidence="7">
    <location>
        <begin position="381"/>
        <end position="475"/>
    </location>
</feature>
<dbReference type="Gene3D" id="3.90.1640.30">
    <property type="match status" value="1"/>
</dbReference>
<dbReference type="Pfam" id="PF02272">
    <property type="entry name" value="DHHA1"/>
    <property type="match status" value="1"/>
</dbReference>
<dbReference type="Gene3D" id="3.10.310.30">
    <property type="match status" value="1"/>
</dbReference>
<dbReference type="AlphaFoldDB" id="A0A239PPB7"/>
<organism evidence="9 10">
    <name type="scientific">Amphiplicatus metriothermophilus</name>
    <dbReference type="NCBI Taxonomy" id="1519374"/>
    <lineage>
        <taxon>Bacteria</taxon>
        <taxon>Pseudomonadati</taxon>
        <taxon>Pseudomonadota</taxon>
        <taxon>Alphaproteobacteria</taxon>
        <taxon>Parvularculales</taxon>
        <taxon>Parvularculaceae</taxon>
        <taxon>Amphiplicatus</taxon>
    </lineage>
</organism>
<evidence type="ECO:0000313" key="10">
    <source>
        <dbReference type="Proteomes" id="UP000198346"/>
    </source>
</evidence>
<evidence type="ECO:0000313" key="9">
    <source>
        <dbReference type="EMBL" id="SNT72144.1"/>
    </source>
</evidence>
<keyword evidence="4" id="KW-0378">Hydrolase</keyword>
<dbReference type="NCBIfam" id="TIGR00644">
    <property type="entry name" value="recJ"/>
    <property type="match status" value="1"/>
</dbReference>
<dbReference type="RefSeq" id="WP_200815244.1">
    <property type="nucleotide sequence ID" value="NZ_FZQA01000002.1"/>
</dbReference>
<dbReference type="InterPro" id="IPR038763">
    <property type="entry name" value="DHH_sf"/>
</dbReference>
<protein>
    <recommendedName>
        <fullName evidence="2">Single-stranded-DNA-specific exonuclease RecJ</fullName>
    </recommendedName>
</protein>
<evidence type="ECO:0000256" key="2">
    <source>
        <dbReference type="ARBA" id="ARBA00019841"/>
    </source>
</evidence>
<dbReference type="PANTHER" id="PTHR30255">
    <property type="entry name" value="SINGLE-STRANDED-DNA-SPECIFIC EXONUCLEASE RECJ"/>
    <property type="match status" value="1"/>
</dbReference>
<dbReference type="GO" id="GO:0008409">
    <property type="term" value="F:5'-3' exonuclease activity"/>
    <property type="evidence" value="ECO:0007669"/>
    <property type="project" value="InterPro"/>
</dbReference>
<comment type="similarity">
    <text evidence="1">Belongs to the RecJ family.</text>
</comment>
<keyword evidence="5 9" id="KW-0269">Exonuclease</keyword>
<keyword evidence="3" id="KW-0540">Nuclease</keyword>
<dbReference type="InterPro" id="IPR051673">
    <property type="entry name" value="SSDNA_exonuclease_RecJ"/>
</dbReference>
<dbReference type="InterPro" id="IPR003156">
    <property type="entry name" value="DHHA1_dom"/>
</dbReference>
<evidence type="ECO:0000259" key="7">
    <source>
        <dbReference type="Pfam" id="PF02272"/>
    </source>
</evidence>
<dbReference type="Pfam" id="PF01368">
    <property type="entry name" value="DHH"/>
    <property type="match status" value="1"/>
</dbReference>
<sequence length="602" mass="61739">MTSLSPAPQAACEDVLLPLPEMGPTASGRRWVLREADPREALAIEQKAGVAPFVARALAARGVTGEAANAYLNPSLRESMPDPFVLRDMDRAAARLAEAVLSGETVGVFGDYDVDGTTAAAIFRRYFDAAGAPLTVYLPDRILEGYGPSIEAFRDLARAGARLVVTVDCGASAHAIIEQAAGEGLDVLVIDHHQMSGPPPAGAVAVVNPNRPDDVSGLANLSAAGVAFMAVAALNRALREAGWFKARPEPNLLALLDLAALGLVCDVMPITGLARVMVAQGLKVLGQGGNPGLKALAARAGVKGAPSAYHLGFLLGPRLNAAGRIGHARLALELLTGADPARLSALAERLHVMNAERQAIETAVLEDAIAQVERTGAHESSVIVAAGEGWHPGVIGVVAGRLKEKYDRPAIVIGLEGEMGKGSGRSIAGVDLGAAVTAAKAEGLLAAGGGHAMAAGLTVARAAVAPFTAFLNERLGEDVARARADRRLDIDGVVAVGAVSGELAAMIERAGPFGPGNPEPLVALTNVRSVRARTVGSGHVSCLLANDSGETARAVAFRAEEAGLAAILTAGGRVHVAGKIRRDDWRGADAAQFHIVDAARAG</sequence>
<accession>A0A239PPB7</accession>
<evidence type="ECO:0000256" key="4">
    <source>
        <dbReference type="ARBA" id="ARBA00022801"/>
    </source>
</evidence>
<dbReference type="InterPro" id="IPR004610">
    <property type="entry name" value="RecJ"/>
</dbReference>
<dbReference type="SUPFAM" id="SSF64182">
    <property type="entry name" value="DHH phosphoesterases"/>
    <property type="match status" value="1"/>
</dbReference>
<dbReference type="GO" id="GO:0006310">
    <property type="term" value="P:DNA recombination"/>
    <property type="evidence" value="ECO:0007669"/>
    <property type="project" value="InterPro"/>
</dbReference>